<dbReference type="Gene3D" id="1.10.8.60">
    <property type="match status" value="1"/>
</dbReference>
<dbReference type="AlphaFoldDB" id="A0A1J1HCZ4"/>
<dbReference type="GO" id="GO:0005524">
    <property type="term" value="F:ATP binding"/>
    <property type="evidence" value="ECO:0007669"/>
    <property type="project" value="UniProtKB-KW"/>
</dbReference>
<dbReference type="KEGG" id="prel:PRELSG_1455800"/>
<keyword evidence="10" id="KW-0862">Zinc</keyword>
<dbReference type="PANTHER" id="PTHR23076:SF97">
    <property type="entry name" value="ATP-DEPENDENT ZINC METALLOPROTEASE YME1L1"/>
    <property type="match status" value="1"/>
</dbReference>
<dbReference type="InterPro" id="IPR005936">
    <property type="entry name" value="FtsH"/>
</dbReference>
<dbReference type="Pfam" id="PF00004">
    <property type="entry name" value="AAA"/>
    <property type="match status" value="1"/>
</dbReference>
<evidence type="ECO:0000256" key="11">
    <source>
        <dbReference type="ARBA" id="ARBA00022840"/>
    </source>
</evidence>
<dbReference type="InterPro" id="IPR027417">
    <property type="entry name" value="P-loop_NTPase"/>
</dbReference>
<dbReference type="EMBL" id="LN835309">
    <property type="protein sequence ID" value="CRH02824.1"/>
    <property type="molecule type" value="Genomic_DNA"/>
</dbReference>
<dbReference type="Gene3D" id="3.40.50.300">
    <property type="entry name" value="P-loop containing nucleotide triphosphate hydrolases"/>
    <property type="match status" value="1"/>
</dbReference>
<dbReference type="VEuPathDB" id="PlasmoDB:PRELSG_1455800"/>
<gene>
    <name evidence="19" type="primary">FTSH1</name>
    <name evidence="19" type="ORF">PRELSG_1455800</name>
</gene>
<dbReference type="GO" id="GO:0016020">
    <property type="term" value="C:membrane"/>
    <property type="evidence" value="ECO:0007669"/>
    <property type="project" value="UniProtKB-SubCell"/>
</dbReference>
<dbReference type="HAMAP" id="MF_01458">
    <property type="entry name" value="FtsH"/>
    <property type="match status" value="1"/>
</dbReference>
<evidence type="ECO:0000313" key="20">
    <source>
        <dbReference type="Proteomes" id="UP000220158"/>
    </source>
</evidence>
<accession>A0A1J1HCZ4</accession>
<feature type="domain" description="AAA+ ATPase" evidence="18">
    <location>
        <begin position="179"/>
        <end position="320"/>
    </location>
</feature>
<proteinExistence type="inferred from homology"/>
<evidence type="ECO:0000256" key="5">
    <source>
        <dbReference type="ARBA" id="ARBA00022670"/>
    </source>
</evidence>
<keyword evidence="8" id="KW-0547">Nucleotide-binding</keyword>
<dbReference type="InterPro" id="IPR037219">
    <property type="entry name" value="Peptidase_M41-like"/>
</dbReference>
<evidence type="ECO:0000256" key="8">
    <source>
        <dbReference type="ARBA" id="ARBA00022741"/>
    </source>
</evidence>
<feature type="region of interest" description="Disordered" evidence="16">
    <location>
        <begin position="107"/>
        <end position="132"/>
    </location>
</feature>
<evidence type="ECO:0000259" key="18">
    <source>
        <dbReference type="SMART" id="SM00382"/>
    </source>
</evidence>
<keyword evidence="7" id="KW-0479">Metal-binding</keyword>
<dbReference type="EC" id="3.4.24.-" evidence="19"/>
<dbReference type="NCBIfam" id="TIGR01241">
    <property type="entry name" value="FtsH_fam"/>
    <property type="match status" value="1"/>
</dbReference>
<keyword evidence="5 19" id="KW-0645">Protease</keyword>
<dbReference type="FunFam" id="1.20.58.760:FF:000002">
    <property type="entry name" value="ATP-dependent zinc metalloprotease FtsH"/>
    <property type="match status" value="1"/>
</dbReference>
<dbReference type="InterPro" id="IPR003593">
    <property type="entry name" value="AAA+_ATPase"/>
</dbReference>
<comment type="similarity">
    <text evidence="4">In the N-terminal section; belongs to the AAA ATPase family.</text>
</comment>
<feature type="compositionally biased region" description="Basic and acidic residues" evidence="16">
    <location>
        <begin position="827"/>
        <end position="847"/>
    </location>
</feature>
<keyword evidence="14 19" id="KW-0482">Metalloprotease</keyword>
<dbReference type="RefSeq" id="XP_028535344.1">
    <property type="nucleotide sequence ID" value="XM_028679651.1"/>
</dbReference>
<evidence type="ECO:0000256" key="14">
    <source>
        <dbReference type="ARBA" id="ARBA00023049"/>
    </source>
</evidence>
<feature type="compositionally biased region" description="Basic and acidic residues" evidence="16">
    <location>
        <begin position="115"/>
        <end position="132"/>
    </location>
</feature>
<evidence type="ECO:0000256" key="3">
    <source>
        <dbReference type="ARBA" id="ARBA00010044"/>
    </source>
</evidence>
<keyword evidence="12" id="KW-0809">Transit peptide</keyword>
<comment type="similarity">
    <text evidence="3">In the C-terminal section; belongs to the peptidase M41 family.</text>
</comment>
<dbReference type="InterPro" id="IPR041569">
    <property type="entry name" value="AAA_lid_3"/>
</dbReference>
<dbReference type="PANTHER" id="PTHR23076">
    <property type="entry name" value="METALLOPROTEASE M41 FTSH"/>
    <property type="match status" value="1"/>
</dbReference>
<comment type="subcellular location">
    <subcellularLocation>
        <location evidence="2">Membrane</location>
        <topology evidence="2">Multi-pass membrane protein</topology>
    </subcellularLocation>
</comment>
<dbReference type="OrthoDB" id="1413014at2759"/>
<dbReference type="GO" id="GO:0004222">
    <property type="term" value="F:metalloendopeptidase activity"/>
    <property type="evidence" value="ECO:0007669"/>
    <property type="project" value="InterPro"/>
</dbReference>
<dbReference type="InterPro" id="IPR000642">
    <property type="entry name" value="Peptidase_M41"/>
</dbReference>
<feature type="transmembrane region" description="Helical" evidence="17">
    <location>
        <begin position="64"/>
        <end position="84"/>
    </location>
</feature>
<dbReference type="Proteomes" id="UP000220158">
    <property type="component" value="Chromosome 14"/>
</dbReference>
<reference evidence="19 20" key="1">
    <citation type="submission" date="2015-04" db="EMBL/GenBank/DDBJ databases">
        <authorList>
            <consortium name="Pathogen Informatics"/>
        </authorList>
    </citation>
    <scope>NUCLEOTIDE SEQUENCE [LARGE SCALE GENOMIC DNA]</scope>
    <source>
        <strain evidence="19 20">SGS1</strain>
    </source>
</reference>
<dbReference type="InterPro" id="IPR003960">
    <property type="entry name" value="ATPase_AAA_CS"/>
</dbReference>
<dbReference type="GO" id="GO:0006508">
    <property type="term" value="P:proteolysis"/>
    <property type="evidence" value="ECO:0007669"/>
    <property type="project" value="UniProtKB-KW"/>
</dbReference>
<evidence type="ECO:0000256" key="7">
    <source>
        <dbReference type="ARBA" id="ARBA00022723"/>
    </source>
</evidence>
<evidence type="ECO:0000256" key="10">
    <source>
        <dbReference type="ARBA" id="ARBA00022833"/>
    </source>
</evidence>
<evidence type="ECO:0000256" key="12">
    <source>
        <dbReference type="ARBA" id="ARBA00022946"/>
    </source>
</evidence>
<dbReference type="GeneID" id="39738990"/>
<dbReference type="GO" id="GO:0004176">
    <property type="term" value="F:ATP-dependent peptidase activity"/>
    <property type="evidence" value="ECO:0007669"/>
    <property type="project" value="InterPro"/>
</dbReference>
<sequence length="935" mass="107836">MSSKYENESFLSTGSNKYYEREDSVLLHNDEDEYMNNRRVNKYNYERKMKYHEQNFNKRRNKKWNYFIIFFLGICFGFAIWPFFMTIITYKLFYTDNYNNSNYKTNNSSASLKDYGNEKNKKNDTKVTMKDQSKKSISPHFKPIKFDEIAGIDESKLELLEVVDFIKNREKYHQMGARMPKGVLLVGPPGSGKTMLARAVATEANVPYIYTSGPEFIEIYVGQGAKRIRQLFAHARSVAPSIVFIDEIDAIGGKRSSGSLNGAGQREHDQTLNQLLVEMDGFSNSVHIMVIGATNRIDTLDSALLRPGRFDRIVYVPLPDINGRKRILEIYIKKIKSDLKEEDIEKIARLTPGFSGADLENVVNEATILATRNKKSLVTINELFEARDKVSMGPERKSLRQSEHQRRITAYHEAGHAIVAYFLHPKTDPIHKATIISRGNALGYVEQIPIDDRHNYFKSQMEAKLAVCMGGRTAEEIVFGKSETSSGASSDISRATEIAYKMVTEWGMSDKLGPLNYKKRMGDGYSSNRLSAQTISTIETEVKHFVEKGKSLSEEILRKHRKELDNLAFALLDKETLSGEEIKNIIDPNNSKDYSNNIPNLSNNTKKDQTTNDNNNKNENNFFINNDQNTNNFIKKSTQTKENNIENKKNIQHIGNQDCISSKNDKVHTNECSNANENEINKNKGIEDRNDEISNINENLNNVIKKNDLKSNHKILNESKHSKVFSENSYNENIELKNNEKNYSNENLIITYNNNEIMNKNTNKDELKNIGKNEEKDEKHSVRNDKSKVDNIKEHAKKNIRNLKKKYSKDPNKKKKNILKIINEHNSYNKDKEVDNEKVESNKKESENLNQSNSRNFIPKNNNNIVKNINELYESSLFEDKHNDNDGFVKTKEQAFDNFNELIDISHIKNIDEMKKFNIFEHNLNKLFLFDIFNN</sequence>
<dbReference type="GO" id="GO:0016887">
    <property type="term" value="F:ATP hydrolysis activity"/>
    <property type="evidence" value="ECO:0007669"/>
    <property type="project" value="InterPro"/>
</dbReference>
<keyword evidence="6 17" id="KW-0812">Transmembrane</keyword>
<keyword evidence="11" id="KW-0067">ATP-binding</keyword>
<evidence type="ECO:0000256" key="16">
    <source>
        <dbReference type="SAM" id="MobiDB-lite"/>
    </source>
</evidence>
<dbReference type="InterPro" id="IPR003959">
    <property type="entry name" value="ATPase_AAA_core"/>
</dbReference>
<feature type="compositionally biased region" description="Basic residues" evidence="16">
    <location>
        <begin position="795"/>
        <end position="818"/>
    </location>
</feature>
<dbReference type="Pfam" id="PF01434">
    <property type="entry name" value="Peptidase_M41"/>
    <property type="match status" value="1"/>
</dbReference>
<evidence type="ECO:0000256" key="17">
    <source>
        <dbReference type="SAM" id="Phobius"/>
    </source>
</evidence>
<protein>
    <submittedName>
        <fullName evidence="19">ATP-dependent zinc metalloprotease FTSH 1, putative</fullName>
        <ecNumber evidence="19">3.4.24.-</ecNumber>
    </submittedName>
</protein>
<dbReference type="FunFam" id="3.40.50.300:FF:000277">
    <property type="entry name" value="ATP-dependent zinc metalloprotease FtsH"/>
    <property type="match status" value="1"/>
</dbReference>
<keyword evidence="20" id="KW-1185">Reference proteome</keyword>
<evidence type="ECO:0000256" key="2">
    <source>
        <dbReference type="ARBA" id="ARBA00004141"/>
    </source>
</evidence>
<feature type="compositionally biased region" description="Basic and acidic residues" evidence="16">
    <location>
        <begin position="772"/>
        <end position="794"/>
    </location>
</feature>
<dbReference type="Gene3D" id="1.20.58.760">
    <property type="entry name" value="Peptidase M41"/>
    <property type="match status" value="1"/>
</dbReference>
<dbReference type="FunFam" id="1.10.8.60:FF:000001">
    <property type="entry name" value="ATP-dependent zinc metalloprotease FtsH"/>
    <property type="match status" value="1"/>
</dbReference>
<keyword evidence="13 17" id="KW-1133">Transmembrane helix</keyword>
<feature type="region of interest" description="Disordered" evidence="16">
    <location>
        <begin position="586"/>
        <end position="630"/>
    </location>
</feature>
<evidence type="ECO:0000256" key="1">
    <source>
        <dbReference type="ARBA" id="ARBA00001947"/>
    </source>
</evidence>
<comment type="cofactor">
    <cofactor evidence="1">
        <name>Zn(2+)</name>
        <dbReference type="ChEBI" id="CHEBI:29105"/>
    </cofactor>
</comment>
<organism evidence="19 20">
    <name type="scientific">Plasmodium relictum</name>
    <dbReference type="NCBI Taxonomy" id="85471"/>
    <lineage>
        <taxon>Eukaryota</taxon>
        <taxon>Sar</taxon>
        <taxon>Alveolata</taxon>
        <taxon>Apicomplexa</taxon>
        <taxon>Aconoidasida</taxon>
        <taxon>Haemosporida</taxon>
        <taxon>Plasmodiidae</taxon>
        <taxon>Plasmodium</taxon>
        <taxon>Plasmodium (Haemamoeba)</taxon>
    </lineage>
</organism>
<evidence type="ECO:0000256" key="9">
    <source>
        <dbReference type="ARBA" id="ARBA00022801"/>
    </source>
</evidence>
<dbReference type="SUPFAM" id="SSF52540">
    <property type="entry name" value="P-loop containing nucleoside triphosphate hydrolases"/>
    <property type="match status" value="1"/>
</dbReference>
<dbReference type="CDD" id="cd19501">
    <property type="entry name" value="RecA-like_FtsH"/>
    <property type="match status" value="1"/>
</dbReference>
<dbReference type="SUPFAM" id="SSF140990">
    <property type="entry name" value="FtsH protease domain-like"/>
    <property type="match status" value="1"/>
</dbReference>
<feature type="compositionally biased region" description="Low complexity" evidence="16">
    <location>
        <begin position="611"/>
        <end position="630"/>
    </location>
</feature>
<feature type="compositionally biased region" description="Polar residues" evidence="16">
    <location>
        <begin position="587"/>
        <end position="602"/>
    </location>
</feature>
<evidence type="ECO:0000256" key="6">
    <source>
        <dbReference type="ARBA" id="ARBA00022692"/>
    </source>
</evidence>
<evidence type="ECO:0000256" key="13">
    <source>
        <dbReference type="ARBA" id="ARBA00022989"/>
    </source>
</evidence>
<evidence type="ECO:0000256" key="4">
    <source>
        <dbReference type="ARBA" id="ARBA00010550"/>
    </source>
</evidence>
<dbReference type="PROSITE" id="PS00674">
    <property type="entry name" value="AAA"/>
    <property type="match status" value="1"/>
</dbReference>
<feature type="region of interest" description="Disordered" evidence="16">
    <location>
        <begin position="772"/>
        <end position="859"/>
    </location>
</feature>
<evidence type="ECO:0000256" key="15">
    <source>
        <dbReference type="ARBA" id="ARBA00023136"/>
    </source>
</evidence>
<dbReference type="OMA" id="CFGFAIW"/>
<dbReference type="GO" id="GO:0005739">
    <property type="term" value="C:mitochondrion"/>
    <property type="evidence" value="ECO:0007669"/>
    <property type="project" value="TreeGrafter"/>
</dbReference>
<keyword evidence="9 19" id="KW-0378">Hydrolase</keyword>
<name>A0A1J1HCZ4_PLARL</name>
<feature type="compositionally biased region" description="Low complexity" evidence="16">
    <location>
        <begin position="848"/>
        <end position="859"/>
    </location>
</feature>
<dbReference type="SMART" id="SM00382">
    <property type="entry name" value="AAA"/>
    <property type="match status" value="1"/>
</dbReference>
<dbReference type="Pfam" id="PF17862">
    <property type="entry name" value="AAA_lid_3"/>
    <property type="match status" value="1"/>
</dbReference>
<keyword evidence="15 17" id="KW-0472">Membrane</keyword>
<evidence type="ECO:0000313" key="19">
    <source>
        <dbReference type="EMBL" id="CRH02824.1"/>
    </source>
</evidence>
<dbReference type="GO" id="GO:0046872">
    <property type="term" value="F:metal ion binding"/>
    <property type="evidence" value="ECO:0007669"/>
    <property type="project" value="UniProtKB-KW"/>
</dbReference>